<evidence type="ECO:0000256" key="2">
    <source>
        <dbReference type="SAM" id="MobiDB-lite"/>
    </source>
</evidence>
<comment type="caution">
    <text evidence="3">The sequence shown here is derived from an EMBL/GenBank/DDBJ whole genome shotgun (WGS) entry which is preliminary data.</text>
</comment>
<dbReference type="Gene3D" id="4.10.470.10">
    <property type="entry name" value="Ricin (A Subunit), domain 2"/>
    <property type="match status" value="1"/>
</dbReference>
<keyword evidence="1" id="KW-0378">Hydrolase</keyword>
<dbReference type="Pfam" id="PF00161">
    <property type="entry name" value="RIP"/>
    <property type="match status" value="1"/>
</dbReference>
<dbReference type="GO" id="GO:0090729">
    <property type="term" value="F:toxin activity"/>
    <property type="evidence" value="ECO:0007669"/>
    <property type="project" value="UniProtKB-KW"/>
</dbReference>
<dbReference type="EMBL" id="JACEFO010003144">
    <property type="protein sequence ID" value="KAF8644201.1"/>
    <property type="molecule type" value="Genomic_DNA"/>
</dbReference>
<dbReference type="InterPro" id="IPR016138">
    <property type="entry name" value="Ribosome_inactivat_prot_sub1"/>
</dbReference>
<dbReference type="GO" id="GO:0030598">
    <property type="term" value="F:rRNA N-glycosylase activity"/>
    <property type="evidence" value="ECO:0007669"/>
    <property type="project" value="UniProtKB-EC"/>
</dbReference>
<dbReference type="GO" id="GO:0017148">
    <property type="term" value="P:negative regulation of translation"/>
    <property type="evidence" value="ECO:0007669"/>
    <property type="project" value="UniProtKB-KW"/>
</dbReference>
<keyword evidence="1" id="KW-0800">Toxin</keyword>
<proteinExistence type="inferred from homology"/>
<dbReference type="Gene3D" id="3.40.420.10">
    <property type="entry name" value="Ricin (A subunit), domain 1"/>
    <property type="match status" value="1"/>
</dbReference>
<dbReference type="EC" id="3.2.2.22" evidence="1"/>
<feature type="compositionally biased region" description="Low complexity" evidence="2">
    <location>
        <begin position="23"/>
        <end position="36"/>
    </location>
</feature>
<dbReference type="PANTHER" id="PTHR33453">
    <property type="match status" value="1"/>
</dbReference>
<reference evidence="3" key="1">
    <citation type="submission" date="2020-07" db="EMBL/GenBank/DDBJ databases">
        <title>Genome sequence and genetic diversity analysis of an under-domesticated orphan crop, white fonio (Digitaria exilis).</title>
        <authorList>
            <person name="Bennetzen J.L."/>
            <person name="Chen S."/>
            <person name="Ma X."/>
            <person name="Wang X."/>
            <person name="Yssel A.E.J."/>
            <person name="Chaluvadi S.R."/>
            <person name="Johnson M."/>
            <person name="Gangashetty P."/>
            <person name="Hamidou F."/>
            <person name="Sanogo M.D."/>
            <person name="Zwaenepoel A."/>
            <person name="Wallace J."/>
            <person name="Van De Peer Y."/>
            <person name="Van Deynze A."/>
        </authorList>
    </citation>
    <scope>NUCLEOTIDE SEQUENCE</scope>
    <source>
        <tissue evidence="3">Leaves</tissue>
    </source>
</reference>
<dbReference type="SUPFAM" id="SSF56371">
    <property type="entry name" value="Ribosome inactivating proteins (RIP)"/>
    <property type="match status" value="1"/>
</dbReference>
<keyword evidence="1" id="KW-0652">Protein synthesis inhibitor</keyword>
<dbReference type="Proteomes" id="UP000636709">
    <property type="component" value="Unassembled WGS sequence"/>
</dbReference>
<comment type="similarity">
    <text evidence="1">Belongs to the ribosome-inactivating protein family.</text>
</comment>
<keyword evidence="4" id="KW-1185">Reference proteome</keyword>
<organism evidence="3 4">
    <name type="scientific">Digitaria exilis</name>
    <dbReference type="NCBI Taxonomy" id="1010633"/>
    <lineage>
        <taxon>Eukaryota</taxon>
        <taxon>Viridiplantae</taxon>
        <taxon>Streptophyta</taxon>
        <taxon>Embryophyta</taxon>
        <taxon>Tracheophyta</taxon>
        <taxon>Spermatophyta</taxon>
        <taxon>Magnoliopsida</taxon>
        <taxon>Liliopsida</taxon>
        <taxon>Poales</taxon>
        <taxon>Poaceae</taxon>
        <taxon>PACMAD clade</taxon>
        <taxon>Panicoideae</taxon>
        <taxon>Panicodae</taxon>
        <taxon>Paniceae</taxon>
        <taxon>Anthephorinae</taxon>
        <taxon>Digitaria</taxon>
    </lineage>
</organism>
<dbReference type="OrthoDB" id="618095at2759"/>
<evidence type="ECO:0000256" key="1">
    <source>
        <dbReference type="RuleBase" id="RU004915"/>
    </source>
</evidence>
<dbReference type="InterPro" id="IPR001574">
    <property type="entry name" value="Ribosome_inactivat_prot"/>
</dbReference>
<feature type="region of interest" description="Disordered" evidence="2">
    <location>
        <begin position="20"/>
        <end position="57"/>
    </location>
</feature>
<keyword evidence="1" id="KW-0611">Plant defense</keyword>
<name>A0A835A1U0_9POAL</name>
<sequence length="359" mass="38439">MAAANPPSATNPLFTVSFKRWPTRGTTPTTGPCCRRWNPRHGAGSTSRSGPRLPRSRWPLAPITLPGGLPEQRRHVVGAHPGPYPGATYLGFGGSYGDLFGNMVRLAADVLRQQRLSPQQMAAARAALASRAARGLAGVELGPQQMADAANALAARARGDLASGKEQLRATEALLVILLMVHEATRFATVSAFVAALMHPRAAMKRGTITAQMEKQVNGWEDLSKALLKADAVQPPGPFMQFPDMGVRTVEDAAATIGILLGHALRLFHGTKLRVHQPVCLLLEAEHEAPVAVNYDKSVNRVLGNTLPFAHDLGQNLTVQPPPSAQHPSLPSACKPVCQEAAKHQATKSCRQKQSHQQL</sequence>
<protein>
    <recommendedName>
        <fullName evidence="1">rRNA N-glycosylase</fullName>
        <ecNumber evidence="1">3.2.2.22</ecNumber>
    </recommendedName>
</protein>
<dbReference type="PANTHER" id="PTHR33453:SF27">
    <property type="entry name" value="RRNA N-GLYCOSYLASE"/>
    <property type="match status" value="1"/>
</dbReference>
<evidence type="ECO:0000313" key="4">
    <source>
        <dbReference type="Proteomes" id="UP000636709"/>
    </source>
</evidence>
<dbReference type="GO" id="GO:0006952">
    <property type="term" value="P:defense response"/>
    <property type="evidence" value="ECO:0007669"/>
    <property type="project" value="UniProtKB-KW"/>
</dbReference>
<gene>
    <name evidence="3" type="ORF">HU200_066518</name>
</gene>
<dbReference type="AlphaFoldDB" id="A0A835A1U0"/>
<dbReference type="InterPro" id="IPR016139">
    <property type="entry name" value="Ribosome_inactivat_prot_sub2"/>
</dbReference>
<evidence type="ECO:0000313" key="3">
    <source>
        <dbReference type="EMBL" id="KAF8644201.1"/>
    </source>
</evidence>
<accession>A0A835A1U0</accession>
<dbReference type="InterPro" id="IPR036041">
    <property type="entry name" value="Ribosome-inact_prot_sf"/>
</dbReference>
<comment type="catalytic activity">
    <reaction evidence="1">
        <text>Endohydrolysis of the N-glycosidic bond at one specific adenosine on the 28S rRNA.</text>
        <dbReference type="EC" id="3.2.2.22"/>
    </reaction>
</comment>